<keyword evidence="3" id="KW-1185">Reference proteome</keyword>
<dbReference type="AlphaFoldDB" id="A0A7W2YIP9"/>
<gene>
    <name evidence="2" type="ORF">H2508_04370</name>
</gene>
<sequence>MNPKIFIGRFPEIADLDQAEQARLLEEARYEAFVGLKLAKDATLYLLLCVFLAFTLSVIPPLLLGFSISLQLICLVIGFGLSFTLYQRLYRGLLAQGLAKVLAQRKQSEA</sequence>
<organism evidence="2 3">
    <name type="scientific">Sediminihaliea albiluteola</name>
    <dbReference type="NCBI Taxonomy" id="2758564"/>
    <lineage>
        <taxon>Bacteria</taxon>
        <taxon>Pseudomonadati</taxon>
        <taxon>Pseudomonadota</taxon>
        <taxon>Gammaproteobacteria</taxon>
        <taxon>Cellvibrionales</taxon>
        <taxon>Halieaceae</taxon>
        <taxon>Sediminihaliea</taxon>
    </lineage>
</organism>
<keyword evidence="1" id="KW-0472">Membrane</keyword>
<keyword evidence="1" id="KW-0812">Transmembrane</keyword>
<evidence type="ECO:0000313" key="2">
    <source>
        <dbReference type="EMBL" id="MBA6412340.1"/>
    </source>
</evidence>
<protein>
    <submittedName>
        <fullName evidence="2">Uncharacterized protein</fullName>
    </submittedName>
</protein>
<evidence type="ECO:0000256" key="1">
    <source>
        <dbReference type="SAM" id="Phobius"/>
    </source>
</evidence>
<feature type="transmembrane region" description="Helical" evidence="1">
    <location>
        <begin position="68"/>
        <end position="86"/>
    </location>
</feature>
<proteinExistence type="predicted"/>
<dbReference type="RefSeq" id="WP_182169215.1">
    <property type="nucleotide sequence ID" value="NZ_JACFXU010000013.1"/>
</dbReference>
<comment type="caution">
    <text evidence="2">The sequence shown here is derived from an EMBL/GenBank/DDBJ whole genome shotgun (WGS) entry which is preliminary data.</text>
</comment>
<feature type="transmembrane region" description="Helical" evidence="1">
    <location>
        <begin position="44"/>
        <end position="62"/>
    </location>
</feature>
<dbReference type="EMBL" id="JACFXU010000013">
    <property type="protein sequence ID" value="MBA6412340.1"/>
    <property type="molecule type" value="Genomic_DNA"/>
</dbReference>
<reference evidence="2 3" key="1">
    <citation type="submission" date="2020-07" db="EMBL/GenBank/DDBJ databases">
        <title>Halieaceae bacterium, F7430, whole genome shotgun sequencing project.</title>
        <authorList>
            <person name="Jiang S."/>
            <person name="Liu Z.W."/>
            <person name="Du Z.J."/>
        </authorList>
    </citation>
    <scope>NUCLEOTIDE SEQUENCE [LARGE SCALE GENOMIC DNA]</scope>
    <source>
        <strain evidence="2 3">F7430</strain>
    </source>
</reference>
<keyword evidence="1" id="KW-1133">Transmembrane helix</keyword>
<name>A0A7W2YIP9_9GAMM</name>
<evidence type="ECO:0000313" key="3">
    <source>
        <dbReference type="Proteomes" id="UP000539350"/>
    </source>
</evidence>
<accession>A0A7W2YIP9</accession>
<dbReference type="Proteomes" id="UP000539350">
    <property type="component" value="Unassembled WGS sequence"/>
</dbReference>